<name>A0A2V1IIQ5_9BACT</name>
<evidence type="ECO:0000256" key="6">
    <source>
        <dbReference type="SAM" id="SignalP"/>
    </source>
</evidence>
<dbReference type="InterPro" id="IPR033985">
    <property type="entry name" value="SusD-like_N"/>
</dbReference>
<dbReference type="PROSITE" id="PS51257">
    <property type="entry name" value="PROKAR_LIPOPROTEIN"/>
    <property type="match status" value="1"/>
</dbReference>
<organism evidence="9 10">
    <name type="scientific">Duncaniella muris</name>
    <dbReference type="NCBI Taxonomy" id="2094150"/>
    <lineage>
        <taxon>Bacteria</taxon>
        <taxon>Pseudomonadati</taxon>
        <taxon>Bacteroidota</taxon>
        <taxon>Bacteroidia</taxon>
        <taxon>Bacteroidales</taxon>
        <taxon>Muribaculaceae</taxon>
        <taxon>Duncaniella</taxon>
    </lineage>
</organism>
<keyword evidence="4" id="KW-0472">Membrane</keyword>
<proteinExistence type="inferred from homology"/>
<comment type="caution">
    <text evidence="9">The sequence shown here is derived from an EMBL/GenBank/DDBJ whole genome shotgun (WGS) entry which is preliminary data.</text>
</comment>
<comment type="similarity">
    <text evidence="2">Belongs to the SusD family.</text>
</comment>
<evidence type="ECO:0000256" key="5">
    <source>
        <dbReference type="ARBA" id="ARBA00023237"/>
    </source>
</evidence>
<dbReference type="SUPFAM" id="SSF48452">
    <property type="entry name" value="TPR-like"/>
    <property type="match status" value="1"/>
</dbReference>
<evidence type="ECO:0000256" key="4">
    <source>
        <dbReference type="ARBA" id="ARBA00023136"/>
    </source>
</evidence>
<dbReference type="Gene3D" id="1.25.40.390">
    <property type="match status" value="1"/>
</dbReference>
<dbReference type="RefSeq" id="WP_107032923.1">
    <property type="nucleotide sequence ID" value="NZ_CARLBF010000034.1"/>
</dbReference>
<feature type="chain" id="PRO_5015922458" evidence="6">
    <location>
        <begin position="21"/>
        <end position="527"/>
    </location>
</feature>
<dbReference type="EMBL" id="PUEC01000025">
    <property type="protein sequence ID" value="PWB01128.1"/>
    <property type="molecule type" value="Genomic_DNA"/>
</dbReference>
<protein>
    <submittedName>
        <fullName evidence="9">RagB/SusD family nutrient uptake outer membrane protein</fullName>
    </submittedName>
</protein>
<feature type="domain" description="SusD-like N-terminal" evidence="8">
    <location>
        <begin position="65"/>
        <end position="216"/>
    </location>
</feature>
<dbReference type="Proteomes" id="UP000244905">
    <property type="component" value="Unassembled WGS sequence"/>
</dbReference>
<keyword evidence="10" id="KW-1185">Reference proteome</keyword>
<feature type="domain" description="RagB/SusD" evidence="7">
    <location>
        <begin position="363"/>
        <end position="517"/>
    </location>
</feature>
<evidence type="ECO:0000259" key="7">
    <source>
        <dbReference type="Pfam" id="PF07980"/>
    </source>
</evidence>
<keyword evidence="5" id="KW-0998">Cell outer membrane</keyword>
<dbReference type="GeneID" id="82526792"/>
<gene>
    <name evidence="9" type="ORF">C5O23_10620</name>
</gene>
<dbReference type="GO" id="GO:0009279">
    <property type="term" value="C:cell outer membrane"/>
    <property type="evidence" value="ECO:0007669"/>
    <property type="project" value="UniProtKB-SubCell"/>
</dbReference>
<evidence type="ECO:0000313" key="9">
    <source>
        <dbReference type="EMBL" id="PWB01128.1"/>
    </source>
</evidence>
<dbReference type="InterPro" id="IPR012944">
    <property type="entry name" value="SusD_RagB_dom"/>
</dbReference>
<sequence length="527" mass="59930">MKKLYIPLIAIAAASCVASCSDDFLEKLPQGNYVDGTFYVSDKALESATSVLYNRPWFEYNGEGALCISSLANECFDAWNFPQFNTLQVTALDSHLSNIWRSFYAVVTMSNSVIEACETKATADCTEEGIHRAIGEARLMRAAAYFYALRLWGPVILFEHNQEIVDNPVRPLNKEEDVFKFIIRDLEYAAEYLPESWIKGRATCWAAKALLAKVYLCRSGWNGGNRDEADLEKCKELCEDVCTKSGLKLLPTYADLFKYKFNNNEESLLAMQWVPLGEWGTQNTLYSILSFSDISGGVAAWGSPFAPLEMLDQYEHSDTIRRNATYFTQHSFYPELCMDKGGYHYDKENAQTKKGAIGGPDDDNDGYVAPMSSPLNTYIIRLADTYLTYAEACLGNQEKLTGGPGLEYFNKVRERAMIDPKTSVTFDDIIRERRIEFSMEYTNWYEYITWFKWKPEKILNMINNQERGTRADKIKKDSDGELIIEGIIQPTSPVVVIASKMFMPYPENDVIQNPLLKAEPVSYNFKD</sequence>
<evidence type="ECO:0000256" key="2">
    <source>
        <dbReference type="ARBA" id="ARBA00006275"/>
    </source>
</evidence>
<evidence type="ECO:0000256" key="3">
    <source>
        <dbReference type="ARBA" id="ARBA00022729"/>
    </source>
</evidence>
<dbReference type="Pfam" id="PF14322">
    <property type="entry name" value="SusD-like_3"/>
    <property type="match status" value="1"/>
</dbReference>
<evidence type="ECO:0000256" key="1">
    <source>
        <dbReference type="ARBA" id="ARBA00004442"/>
    </source>
</evidence>
<feature type="signal peptide" evidence="6">
    <location>
        <begin position="1"/>
        <end position="20"/>
    </location>
</feature>
<comment type="subcellular location">
    <subcellularLocation>
        <location evidence="1">Cell outer membrane</location>
    </subcellularLocation>
</comment>
<keyword evidence="3 6" id="KW-0732">Signal</keyword>
<dbReference type="InterPro" id="IPR011990">
    <property type="entry name" value="TPR-like_helical_dom_sf"/>
</dbReference>
<dbReference type="AlphaFoldDB" id="A0A2V1IIQ5"/>
<evidence type="ECO:0000259" key="8">
    <source>
        <dbReference type="Pfam" id="PF14322"/>
    </source>
</evidence>
<dbReference type="Pfam" id="PF07980">
    <property type="entry name" value="SusD_RagB"/>
    <property type="match status" value="1"/>
</dbReference>
<evidence type="ECO:0000313" key="10">
    <source>
        <dbReference type="Proteomes" id="UP000244905"/>
    </source>
</evidence>
<reference evidence="10" key="1">
    <citation type="submission" date="2018-02" db="EMBL/GenBank/DDBJ databases">
        <authorList>
            <person name="Clavel T."/>
            <person name="Strowig T."/>
        </authorList>
    </citation>
    <scope>NUCLEOTIDE SEQUENCE [LARGE SCALE GENOMIC DNA]</scope>
    <source>
        <strain evidence="10">DSM 103720</strain>
    </source>
</reference>
<accession>A0A2V1IIQ5</accession>